<evidence type="ECO:0000256" key="1">
    <source>
        <dbReference type="ARBA" id="ARBA00004141"/>
    </source>
</evidence>
<dbReference type="PANTHER" id="PTHR47027">
    <property type="entry name" value="REVERSE TRANSCRIPTASE DOMAIN-CONTAINING PROTEIN"/>
    <property type="match status" value="1"/>
</dbReference>
<protein>
    <recommendedName>
        <fullName evidence="8">Reverse transcriptase domain-containing protein</fullName>
    </recommendedName>
</protein>
<evidence type="ECO:0000256" key="2">
    <source>
        <dbReference type="ARBA" id="ARBA00007965"/>
    </source>
</evidence>
<evidence type="ECO:0000313" key="9">
    <source>
        <dbReference type="EMBL" id="KAJ4440563.1"/>
    </source>
</evidence>
<dbReference type="InterPro" id="IPR002259">
    <property type="entry name" value="Eqnu_transpt"/>
</dbReference>
<reference evidence="9 10" key="1">
    <citation type="journal article" date="2022" name="Allergy">
        <title>Genome assembly and annotation of Periplaneta americana reveal a comprehensive cockroach allergen profile.</title>
        <authorList>
            <person name="Wang L."/>
            <person name="Xiong Q."/>
            <person name="Saelim N."/>
            <person name="Wang L."/>
            <person name="Nong W."/>
            <person name="Wan A.T."/>
            <person name="Shi M."/>
            <person name="Liu X."/>
            <person name="Cao Q."/>
            <person name="Hui J.H.L."/>
            <person name="Sookrung N."/>
            <person name="Leung T.F."/>
            <person name="Tungtrongchitr A."/>
            <person name="Tsui S.K.W."/>
        </authorList>
    </citation>
    <scope>NUCLEOTIDE SEQUENCE [LARGE SCALE GENOMIC DNA]</scope>
    <source>
        <strain evidence="9">PWHHKU_190912</strain>
    </source>
</reference>
<dbReference type="InterPro" id="IPR043502">
    <property type="entry name" value="DNA/RNA_pol_sf"/>
</dbReference>
<comment type="caution">
    <text evidence="9">The sequence shown here is derived from an EMBL/GenBank/DDBJ whole genome shotgun (WGS) entry which is preliminary data.</text>
</comment>
<evidence type="ECO:0000256" key="6">
    <source>
        <dbReference type="ARBA" id="ARBA00023136"/>
    </source>
</evidence>
<organism evidence="9 10">
    <name type="scientific">Periplaneta americana</name>
    <name type="common">American cockroach</name>
    <name type="synonym">Blatta americana</name>
    <dbReference type="NCBI Taxonomy" id="6978"/>
    <lineage>
        <taxon>Eukaryota</taxon>
        <taxon>Metazoa</taxon>
        <taxon>Ecdysozoa</taxon>
        <taxon>Arthropoda</taxon>
        <taxon>Hexapoda</taxon>
        <taxon>Insecta</taxon>
        <taxon>Pterygota</taxon>
        <taxon>Neoptera</taxon>
        <taxon>Polyneoptera</taxon>
        <taxon>Dictyoptera</taxon>
        <taxon>Blattodea</taxon>
        <taxon>Blattoidea</taxon>
        <taxon>Blattidae</taxon>
        <taxon>Blattinae</taxon>
        <taxon>Periplaneta</taxon>
    </lineage>
</organism>
<evidence type="ECO:0000313" key="10">
    <source>
        <dbReference type="Proteomes" id="UP001148838"/>
    </source>
</evidence>
<evidence type="ECO:0000256" key="7">
    <source>
        <dbReference type="SAM" id="Phobius"/>
    </source>
</evidence>
<evidence type="ECO:0000259" key="8">
    <source>
        <dbReference type="Pfam" id="PF00078"/>
    </source>
</evidence>
<accession>A0ABQ8T275</accession>
<comment type="subcellular location">
    <subcellularLocation>
        <location evidence="1">Membrane</location>
        <topology evidence="1">Multi-pass membrane protein</topology>
    </subcellularLocation>
</comment>
<evidence type="ECO:0000256" key="3">
    <source>
        <dbReference type="ARBA" id="ARBA00022448"/>
    </source>
</evidence>
<name>A0ABQ8T275_PERAM</name>
<dbReference type="Pfam" id="PF00078">
    <property type="entry name" value="RVT_1"/>
    <property type="match status" value="1"/>
</dbReference>
<dbReference type="PANTHER" id="PTHR47027:SF29">
    <property type="entry name" value="C2H2-TYPE DOMAIN-CONTAINING PROTEIN"/>
    <property type="match status" value="1"/>
</dbReference>
<feature type="transmembrane region" description="Helical" evidence="7">
    <location>
        <begin position="50"/>
        <end position="71"/>
    </location>
</feature>
<dbReference type="SUPFAM" id="SSF56672">
    <property type="entry name" value="DNA/RNA polymerases"/>
    <property type="match status" value="1"/>
</dbReference>
<dbReference type="Pfam" id="PF01733">
    <property type="entry name" value="Nucleoside_tran"/>
    <property type="match status" value="1"/>
</dbReference>
<feature type="transmembrane region" description="Helical" evidence="7">
    <location>
        <begin position="83"/>
        <end position="104"/>
    </location>
</feature>
<comment type="similarity">
    <text evidence="2">Belongs to the SLC29A/ENT transporter (TC 2.A.57) family.</text>
</comment>
<keyword evidence="5 7" id="KW-1133">Transmembrane helix</keyword>
<sequence length="423" mass="47966">MTGYAVLDLCGGRLNFISRRGGRKYIKNSVASAILQGGLFGIVGKFSSRYITAVVSGQALGGIFAALAEIASLCLGASSTISAFVYFMVANGMLLLSLAAYLILSRATWVYGFSVWMTFVVTLAMYPAVTVLVNSTDKGNNKPWNVFFTKFYKSVQILAYADDIDIVARSRRAMEDAFLNIEKAGRNMGLTINHSKTKYMACGKANLKNMPSSITIGRYDFERVDEFKYLGSTVTHSNDISYEIKQRLMAANRAYFALRKLLCSRILSRTTKITIYKTLIRPVLAYAAETWSLTKKDAGNLDAFERKILRKIIGPVFERGRWRRRYNNELYSIYKDPPIRRIVKAARLRWAGHMARMNDVEIPKRILNGNPGGQRSRGRPRIRWLDGVEEDICKMGYRNWKAVSQDRDNWRKIVEEAKVHNEL</sequence>
<feature type="transmembrane region" description="Helical" evidence="7">
    <location>
        <begin position="110"/>
        <end position="133"/>
    </location>
</feature>
<keyword evidence="4 7" id="KW-0812">Transmembrane</keyword>
<keyword evidence="6 7" id="KW-0472">Membrane</keyword>
<dbReference type="InterPro" id="IPR000477">
    <property type="entry name" value="RT_dom"/>
</dbReference>
<gene>
    <name evidence="9" type="ORF">ANN_08708</name>
</gene>
<proteinExistence type="inferred from homology"/>
<dbReference type="EMBL" id="JAJSOF020000017">
    <property type="protein sequence ID" value="KAJ4440563.1"/>
    <property type="molecule type" value="Genomic_DNA"/>
</dbReference>
<evidence type="ECO:0000256" key="5">
    <source>
        <dbReference type="ARBA" id="ARBA00022989"/>
    </source>
</evidence>
<keyword evidence="10" id="KW-1185">Reference proteome</keyword>
<dbReference type="Proteomes" id="UP001148838">
    <property type="component" value="Unassembled WGS sequence"/>
</dbReference>
<feature type="domain" description="Reverse transcriptase" evidence="8">
    <location>
        <begin position="147"/>
        <end position="233"/>
    </location>
</feature>
<dbReference type="PRINTS" id="PR01130">
    <property type="entry name" value="DERENTRNSPRT"/>
</dbReference>
<evidence type="ECO:0000256" key="4">
    <source>
        <dbReference type="ARBA" id="ARBA00022692"/>
    </source>
</evidence>
<keyword evidence="3" id="KW-0813">Transport</keyword>